<dbReference type="InterPro" id="IPR000504">
    <property type="entry name" value="RRM_dom"/>
</dbReference>
<feature type="compositionally biased region" description="Basic and acidic residues" evidence="6">
    <location>
        <begin position="308"/>
        <end position="330"/>
    </location>
</feature>
<evidence type="ECO:0000256" key="6">
    <source>
        <dbReference type="SAM" id="MobiDB-lite"/>
    </source>
</evidence>
<evidence type="ECO:0000259" key="7">
    <source>
        <dbReference type="PROSITE" id="PS50102"/>
    </source>
</evidence>
<evidence type="ECO:0000256" key="1">
    <source>
        <dbReference type="ARBA" id="ARBA00004123"/>
    </source>
</evidence>
<dbReference type="GO" id="GO:0003729">
    <property type="term" value="F:mRNA binding"/>
    <property type="evidence" value="ECO:0007669"/>
    <property type="project" value="TreeGrafter"/>
</dbReference>
<dbReference type="AlphaFoldDB" id="A0A5B6WM16"/>
<keyword evidence="9" id="KW-1185">Reference proteome</keyword>
<evidence type="ECO:0000313" key="8">
    <source>
        <dbReference type="EMBL" id="KAA3482324.1"/>
    </source>
</evidence>
<name>A0A5B6WM16_9ROSI</name>
<evidence type="ECO:0000313" key="9">
    <source>
        <dbReference type="Proteomes" id="UP000325315"/>
    </source>
</evidence>
<feature type="compositionally biased region" description="Basic and acidic residues" evidence="6">
    <location>
        <begin position="284"/>
        <end position="294"/>
    </location>
</feature>
<feature type="domain" description="RRM" evidence="7">
    <location>
        <begin position="17"/>
        <end position="92"/>
    </location>
</feature>
<comment type="subcellular location">
    <subcellularLocation>
        <location evidence="1">Nucleus</location>
    </subcellularLocation>
</comment>
<feature type="compositionally biased region" description="Basic and acidic residues" evidence="6">
    <location>
        <begin position="217"/>
        <end position="228"/>
    </location>
</feature>
<evidence type="ECO:0000256" key="3">
    <source>
        <dbReference type="ARBA" id="ARBA00022884"/>
    </source>
</evidence>
<keyword evidence="4" id="KW-0539">Nucleus</keyword>
<evidence type="ECO:0000256" key="2">
    <source>
        <dbReference type="ARBA" id="ARBA00022737"/>
    </source>
</evidence>
<comment type="caution">
    <text evidence="8">The sequence shown here is derived from an EMBL/GenBank/DDBJ whole genome shotgun (WGS) entry which is preliminary data.</text>
</comment>
<reference evidence="8" key="1">
    <citation type="submission" date="2019-08" db="EMBL/GenBank/DDBJ databases">
        <authorList>
            <person name="Liu F."/>
        </authorList>
    </citation>
    <scope>NUCLEOTIDE SEQUENCE [LARGE SCALE GENOMIC DNA]</scope>
    <source>
        <strain evidence="8">PA1801</strain>
        <tissue evidence="8">Leaf</tissue>
    </source>
</reference>
<feature type="compositionally biased region" description="Polar residues" evidence="6">
    <location>
        <begin position="298"/>
        <end position="307"/>
    </location>
</feature>
<sequence>MGKTEIRKETESEHSPSTAFVSNLPYSFTNSQLEETLRDVGPIRRCFMGQLNIGVSVLFSSNAATEDATRAIELKYGSSVGGRKIGVKHAMRRAPLEQRWSKATQDDAVETKNDTDGFTSTVDEHGSRMPKLVIFGGLRNTEMAEAVHRCAKESGMVCAVTYPLPKEELDQHETFGPEHRPVVEFAVDNMQTLKLRKAKLQAQQQDASDDLNNAHQNAEKRKSRDDKRARKHSEFKKSKMENTVGEGEANKKPKLNPAGEKTKPSPLKENSEGSNRKSKGSNRKSKDCKTDPKPVVESSDNVETNVNDTHKLKSKKVEAVSKPKERTRQG</sequence>
<dbReference type="GO" id="GO:0005634">
    <property type="term" value="C:nucleus"/>
    <property type="evidence" value="ECO:0007669"/>
    <property type="project" value="UniProtKB-SubCell"/>
</dbReference>
<gene>
    <name evidence="8" type="ORF">EPI10_004577</name>
</gene>
<proteinExistence type="predicted"/>
<accession>A0A5B6WM16</accession>
<evidence type="ECO:0000256" key="5">
    <source>
        <dbReference type="PROSITE-ProRule" id="PRU00176"/>
    </source>
</evidence>
<dbReference type="PROSITE" id="PS50102">
    <property type="entry name" value="RRM"/>
    <property type="match status" value="1"/>
</dbReference>
<dbReference type="EMBL" id="SMMG02000002">
    <property type="protein sequence ID" value="KAA3482324.1"/>
    <property type="molecule type" value="Genomic_DNA"/>
</dbReference>
<dbReference type="InterPro" id="IPR035979">
    <property type="entry name" value="RBD_domain_sf"/>
</dbReference>
<dbReference type="OrthoDB" id="439808at2759"/>
<keyword evidence="3 5" id="KW-0694">RNA-binding</keyword>
<feature type="region of interest" description="Disordered" evidence="6">
    <location>
        <begin position="197"/>
        <end position="330"/>
    </location>
</feature>
<dbReference type="PANTHER" id="PTHR48039:SF5">
    <property type="entry name" value="RNA-BINDING PROTEIN 28"/>
    <property type="match status" value="1"/>
</dbReference>
<protein>
    <submittedName>
        <fullName evidence="8">RNA-binding protein 28</fullName>
    </submittedName>
</protein>
<dbReference type="InterPro" id="IPR012677">
    <property type="entry name" value="Nucleotide-bd_a/b_plait_sf"/>
</dbReference>
<organism evidence="8 9">
    <name type="scientific">Gossypium australe</name>
    <dbReference type="NCBI Taxonomy" id="47621"/>
    <lineage>
        <taxon>Eukaryota</taxon>
        <taxon>Viridiplantae</taxon>
        <taxon>Streptophyta</taxon>
        <taxon>Embryophyta</taxon>
        <taxon>Tracheophyta</taxon>
        <taxon>Spermatophyta</taxon>
        <taxon>Magnoliopsida</taxon>
        <taxon>eudicotyledons</taxon>
        <taxon>Gunneridae</taxon>
        <taxon>Pentapetalae</taxon>
        <taxon>rosids</taxon>
        <taxon>malvids</taxon>
        <taxon>Malvales</taxon>
        <taxon>Malvaceae</taxon>
        <taxon>Malvoideae</taxon>
        <taxon>Gossypium</taxon>
    </lineage>
</organism>
<feature type="region of interest" description="Disordered" evidence="6">
    <location>
        <begin position="99"/>
        <end position="124"/>
    </location>
</feature>
<keyword evidence="2" id="KW-0677">Repeat</keyword>
<evidence type="ECO:0000256" key="4">
    <source>
        <dbReference type="ARBA" id="ARBA00023242"/>
    </source>
</evidence>
<dbReference type="InterPro" id="IPR051945">
    <property type="entry name" value="RRM_MRD1_RNA_proc_ribogen"/>
</dbReference>
<dbReference type="Proteomes" id="UP000325315">
    <property type="component" value="Unassembled WGS sequence"/>
</dbReference>
<dbReference type="PANTHER" id="PTHR48039">
    <property type="entry name" value="RNA-BINDING MOTIF PROTEIN 14B"/>
    <property type="match status" value="1"/>
</dbReference>
<dbReference type="Gene3D" id="3.30.70.330">
    <property type="match status" value="1"/>
</dbReference>
<dbReference type="SUPFAM" id="SSF54928">
    <property type="entry name" value="RNA-binding domain, RBD"/>
    <property type="match status" value="1"/>
</dbReference>